<keyword evidence="3 5" id="KW-0808">Transferase</keyword>
<dbReference type="InterPro" id="IPR020841">
    <property type="entry name" value="PKS_Beta-ketoAc_synthase_dom"/>
</dbReference>
<dbReference type="SMART" id="SM00825">
    <property type="entry name" value="PKS_KS"/>
    <property type="match status" value="1"/>
</dbReference>
<dbReference type="Pfam" id="PF07977">
    <property type="entry name" value="FabA"/>
    <property type="match status" value="1"/>
</dbReference>
<dbReference type="InterPro" id="IPR013114">
    <property type="entry name" value="FabA_FabZ"/>
</dbReference>
<feature type="region of interest" description="Disordered" evidence="6">
    <location>
        <begin position="1012"/>
        <end position="1044"/>
    </location>
</feature>
<feature type="compositionally biased region" description="Basic and acidic residues" evidence="6">
    <location>
        <begin position="1121"/>
        <end position="1146"/>
    </location>
</feature>
<dbReference type="SUPFAM" id="SSF53901">
    <property type="entry name" value="Thiolase-like"/>
    <property type="match status" value="3"/>
</dbReference>
<dbReference type="SUPFAM" id="SSF54637">
    <property type="entry name" value="Thioesterase/thiol ester dehydrase-isomerase"/>
    <property type="match status" value="2"/>
</dbReference>
<dbReference type="PROSITE" id="PS52004">
    <property type="entry name" value="KS3_2"/>
    <property type="match status" value="2"/>
</dbReference>
<dbReference type="PANTHER" id="PTHR43775">
    <property type="entry name" value="FATTY ACID SYNTHASE"/>
    <property type="match status" value="1"/>
</dbReference>
<evidence type="ECO:0000256" key="5">
    <source>
        <dbReference type="RuleBase" id="RU003694"/>
    </source>
</evidence>
<evidence type="ECO:0000313" key="8">
    <source>
        <dbReference type="EMBL" id="SMC59383.1"/>
    </source>
</evidence>
<name>A0A1W2AFJ3_9BACT</name>
<keyword evidence="9" id="KW-1185">Reference proteome</keyword>
<dbReference type="PANTHER" id="PTHR43775:SF37">
    <property type="entry name" value="SI:DKEY-61P9.11"/>
    <property type="match status" value="1"/>
</dbReference>
<dbReference type="Proteomes" id="UP000192418">
    <property type="component" value="Unassembled WGS sequence"/>
</dbReference>
<dbReference type="STRING" id="1121400.SAMN02746065_10535"/>
<dbReference type="GO" id="GO:0004312">
    <property type="term" value="F:fatty acid synthase activity"/>
    <property type="evidence" value="ECO:0007669"/>
    <property type="project" value="TreeGrafter"/>
</dbReference>
<proteinExistence type="inferred from homology"/>
<feature type="region of interest" description="Disordered" evidence="6">
    <location>
        <begin position="477"/>
        <end position="519"/>
    </location>
</feature>
<feature type="compositionally biased region" description="Polar residues" evidence="6">
    <location>
        <begin position="1020"/>
        <end position="1044"/>
    </location>
</feature>
<dbReference type="InterPro" id="IPR050091">
    <property type="entry name" value="PKS_NRPS_Biosynth_Enz"/>
</dbReference>
<dbReference type="Gene3D" id="3.10.129.10">
    <property type="entry name" value="Hotdog Thioesterase"/>
    <property type="match status" value="2"/>
</dbReference>
<keyword evidence="4" id="KW-0456">Lyase</keyword>
<reference evidence="8 9" key="1">
    <citation type="submission" date="2017-04" db="EMBL/GenBank/DDBJ databases">
        <authorList>
            <person name="Afonso C.L."/>
            <person name="Miller P.J."/>
            <person name="Scott M.A."/>
            <person name="Spackman E."/>
            <person name="Goraichik I."/>
            <person name="Dimitrov K.M."/>
            <person name="Suarez D.L."/>
            <person name="Swayne D.E."/>
        </authorList>
    </citation>
    <scope>NUCLEOTIDE SEQUENCE [LARGE SCALE GENOMIC DNA]</scope>
    <source>
        <strain evidence="8 9">DSM 3385</strain>
    </source>
</reference>
<dbReference type="InterPro" id="IPR016039">
    <property type="entry name" value="Thiolase-like"/>
</dbReference>
<dbReference type="Pfam" id="PF02801">
    <property type="entry name" value="Ketoacyl-synt_C"/>
    <property type="match status" value="1"/>
</dbReference>
<dbReference type="InterPro" id="IPR014031">
    <property type="entry name" value="Ketoacyl_synth_C"/>
</dbReference>
<evidence type="ECO:0000256" key="4">
    <source>
        <dbReference type="ARBA" id="ARBA00023239"/>
    </source>
</evidence>
<dbReference type="InterPro" id="IPR029069">
    <property type="entry name" value="HotDog_dom_sf"/>
</dbReference>
<keyword evidence="1" id="KW-0596">Phosphopantetheine</keyword>
<feature type="domain" description="Ketosynthase family 3 (KS3)" evidence="7">
    <location>
        <begin position="9"/>
        <end position="450"/>
    </location>
</feature>
<dbReference type="CDD" id="cd00833">
    <property type="entry name" value="PKS"/>
    <property type="match status" value="1"/>
</dbReference>
<keyword evidence="2" id="KW-0597">Phosphoprotein</keyword>
<evidence type="ECO:0000256" key="3">
    <source>
        <dbReference type="ARBA" id="ARBA00022679"/>
    </source>
</evidence>
<comment type="similarity">
    <text evidence="5">Belongs to the thiolase-like superfamily. Beta-ketoacyl-ACP synthases family.</text>
</comment>
<dbReference type="GO" id="GO:0004315">
    <property type="term" value="F:3-oxoacyl-[acyl-carrier-protein] synthase activity"/>
    <property type="evidence" value="ECO:0007669"/>
    <property type="project" value="InterPro"/>
</dbReference>
<dbReference type="InterPro" id="IPR018201">
    <property type="entry name" value="Ketoacyl_synth_AS"/>
</dbReference>
<dbReference type="PROSITE" id="PS00606">
    <property type="entry name" value="KS3_1"/>
    <property type="match status" value="1"/>
</dbReference>
<evidence type="ECO:0000256" key="1">
    <source>
        <dbReference type="ARBA" id="ARBA00022450"/>
    </source>
</evidence>
<feature type="compositionally biased region" description="Basic and acidic residues" evidence="6">
    <location>
        <begin position="501"/>
        <end position="515"/>
    </location>
</feature>
<gene>
    <name evidence="8" type="ORF">SAMN02746065_10535</name>
</gene>
<protein>
    <submittedName>
        <fullName evidence="8">FabA-like domain-containing protein</fullName>
    </submittedName>
</protein>
<dbReference type="Pfam" id="PF00109">
    <property type="entry name" value="ketoacyl-synt"/>
    <property type="match status" value="2"/>
</dbReference>
<evidence type="ECO:0000256" key="6">
    <source>
        <dbReference type="SAM" id="MobiDB-lite"/>
    </source>
</evidence>
<organism evidence="8 9">
    <name type="scientific">Desulfocicer vacuolatum DSM 3385</name>
    <dbReference type="NCBI Taxonomy" id="1121400"/>
    <lineage>
        <taxon>Bacteria</taxon>
        <taxon>Pseudomonadati</taxon>
        <taxon>Thermodesulfobacteriota</taxon>
        <taxon>Desulfobacteria</taxon>
        <taxon>Desulfobacterales</taxon>
        <taxon>Desulfobacteraceae</taxon>
        <taxon>Desulfocicer</taxon>
    </lineage>
</organism>
<evidence type="ECO:0000256" key="2">
    <source>
        <dbReference type="ARBA" id="ARBA00022553"/>
    </source>
</evidence>
<dbReference type="InterPro" id="IPR014030">
    <property type="entry name" value="Ketoacyl_synth_N"/>
</dbReference>
<feature type="region of interest" description="Disordered" evidence="6">
    <location>
        <begin position="1118"/>
        <end position="1159"/>
    </location>
</feature>
<feature type="domain" description="Ketosynthase family 3 (KS3)" evidence="7">
    <location>
        <begin position="520"/>
        <end position="957"/>
    </location>
</feature>
<evidence type="ECO:0000313" key="9">
    <source>
        <dbReference type="Proteomes" id="UP000192418"/>
    </source>
</evidence>
<dbReference type="GO" id="GO:0016829">
    <property type="term" value="F:lyase activity"/>
    <property type="evidence" value="ECO:0007669"/>
    <property type="project" value="UniProtKB-KW"/>
</dbReference>
<dbReference type="OrthoDB" id="5476655at2"/>
<dbReference type="GO" id="GO:0006633">
    <property type="term" value="P:fatty acid biosynthetic process"/>
    <property type="evidence" value="ECO:0007669"/>
    <property type="project" value="InterPro"/>
</dbReference>
<sequence length="1561" mass="168868">MVGVMTLHREKIAVVGISGIFPGAPDVDTFSRNIMAKKEAVIDVPPGRWDIPPEQAHSTVYRPDTVASKRAGLITDFIFDPHGFTLSPDLLSALDPLHHLVLSAGQRALSHCHCPEQIKAKTGVILAAIALPTQCTSDIARQVIMEHRGDALTRAQALAAGVVSVPAALLARAMGLHGGCFTLDAACASSLFAIKLACDQLALGRTDMMIAGGVSRPDSLYTQVGFTQLKALSPSGRCAPFDQQADGLVVGEGTGMVVLKRMTDALACQDTIHGVITGTGWSNDIGGNLVAPSSDGQIRAMAAAYQQAGWSPKDVQHIECHGSATPVGDGVELNSMKTLWENAGITGDNNLTCAIGSVKSMVGHLLTAAGAAGFIKTLMAMKTKQLPPSLNFTAPPKNSPLYQTPFRVQTDPEPWIPCSLSRDKSIAMARRAGVSAFGFGGINAHILVEEYRKEIPAFYYTANALFAHTDKKNRLQDRSRSLAASAPHGNGGDVPPWQHNIDADHSMDSSPDKKNQNAQSHGVAIVGMALITPGAEDIDALAQLMISPGQKKTTPIPESLCHGTIGQWMDEIHTFAGEFHIPPNQIPDLLSQHLMMLKAAMTAMKDAGISLRPNKKQALRNRFGAAIGIEFDHGATDFHLGWLQRHGKAQPNASHGALPLPSLTANKTLGALGGIVASRIAREFQLGGPCFTLSADANSGLKALEVGINAIEANETDIFLCGAVDMAGDLRQTLLARCLATQDHCRNTDLKNSPPKEPSWSEGAVAVVLKSLEKAMADKDNIYSVITATGGTCGGEMAAEGPSLSSPVLEKAYETSLKTTLDRGNLSFSNIEFHMIQGCGACRSMEMDILKKLHQSPKKRTQVPSMGASCDTLGHTFGISGLVSTVQASLALYHGLTPGMETDIISMGHGTSRENGVPRSPVTPPPWISHVPTNKAVHACVASVTRDGACGHVILKSPPMGITALADTAKKAGEKNTTPAISPENKIILKAHGFPSDKFIPLPLPHERIKAPQNRDKQLHSGTTLPQRDSRSQGAIQSFSRNSSDAVASGNFSGNGLAQSITATEKAHMKFLELSQENTKALETQFNTLTHLASTLVKTNPMARGGFMDVTCEDNVFSPFPDKDNSSGRKNADHSVEISREKRTEQIHAPTDIPPAKRKEPLFDRHHCLTFAVGNAGAVLGKKFNIIDTYPVRVRLPDEPLMLVDRIMAIEGEMLSMGPGKIITQHDVHPDAWYLDGGKAPVSISIEAGQADLFLCSFLGIDHKVKGHRRYRLLDARVTFHRPLPQPGETIEYHIVIDRFLKQGDVYLFFFHYKGYIDNTLFISMRDGCAGFFTPLEVENSGGIILKKEEIAKDTRICDFQIPVPVQKEQYTKTQVEALRQGDLAACFGSIFEGVVLGKKLRLPGGRMHLIDRVVSFDPAGGRFGLGLIIAEADIHPDDWFLTCHFVDDKVMPGTLMYECCAHALRIFTQRVGWISQGDDVHYDIIPGMESDLKCRGPVTPETRKARYEIEIKTMGYDPEPFVVADAHMFSDDHRIVLYKNMGMKLVGLSRREIENFWSNR</sequence>
<dbReference type="Gene3D" id="3.40.47.10">
    <property type="match status" value="2"/>
</dbReference>
<dbReference type="EMBL" id="FWXY01000005">
    <property type="protein sequence ID" value="SMC59383.1"/>
    <property type="molecule type" value="Genomic_DNA"/>
</dbReference>
<evidence type="ECO:0000259" key="7">
    <source>
        <dbReference type="PROSITE" id="PS52004"/>
    </source>
</evidence>
<accession>A0A1W2AFJ3</accession>